<gene>
    <name evidence="1" type="ORF">RFI_05824</name>
</gene>
<dbReference type="EMBL" id="ASPP01005018">
    <property type="protein sequence ID" value="ETO31296.1"/>
    <property type="molecule type" value="Genomic_DNA"/>
</dbReference>
<evidence type="ECO:0000313" key="2">
    <source>
        <dbReference type="Proteomes" id="UP000023152"/>
    </source>
</evidence>
<proteinExistence type="predicted"/>
<accession>X6NZA5</accession>
<sequence length="578" mass="67479">MLCHRVKHEIEVISLRVTFFFFVTPKLSSHKIFFVNNTCSNNEDAFVSFAKNLSGTLRWVFKPTDPLRADCINYLYVHIMVQLLHHAKLLGFNSIVITLVEITEYLCICLQWNVIALRFLSEKINKELAHMIMSNIMTKSLTKIDVVDLFNEPSNSYYHKKKQTNKQINKNGGIYFTRHNIQSFLHTIILAHAFATANANNITNNFIQILWEWKKYQQITQIDTTTKTLILHTVRTNCSSFNFWIVSSISDFLCASSIDIKEKDNFTQQVKHKCISFGQSLFTTSLQESTYTESNKIQELMSKEYSVTAPLKWRALVISVLQRFVNAVKDSQRYISCHPERWQQFTIITFNGVSEHLTVSKIRPQLIPESRDIKGDAYKINKFYYFFVIINILMFTHAKKKKNMLIIFMPKGNQKRIKKKVLFVDGVCPLSFVKNYIRSDSNAYSPSLIHDLKSHGSNKLKTSNVEQQKEIRECTKDSLPILIHSDSSDLKSNCKPFSKKTKRQFFMLQKYLSNKDIMNCLLPQLTKGELVKLMYYKNRFLKTKAINCQKNRFVRYSKKNFTDSLVHVYCAQTQRCLL</sequence>
<protein>
    <submittedName>
        <fullName evidence="1">Uncharacterized protein</fullName>
    </submittedName>
</protein>
<dbReference type="AlphaFoldDB" id="X6NZA5"/>
<organism evidence="1 2">
    <name type="scientific">Reticulomyxa filosa</name>
    <dbReference type="NCBI Taxonomy" id="46433"/>
    <lineage>
        <taxon>Eukaryota</taxon>
        <taxon>Sar</taxon>
        <taxon>Rhizaria</taxon>
        <taxon>Retaria</taxon>
        <taxon>Foraminifera</taxon>
        <taxon>Monothalamids</taxon>
        <taxon>Reticulomyxidae</taxon>
        <taxon>Reticulomyxa</taxon>
    </lineage>
</organism>
<evidence type="ECO:0000313" key="1">
    <source>
        <dbReference type="EMBL" id="ETO31296.1"/>
    </source>
</evidence>
<comment type="caution">
    <text evidence="1">The sequence shown here is derived from an EMBL/GenBank/DDBJ whole genome shotgun (WGS) entry which is preliminary data.</text>
</comment>
<dbReference type="Proteomes" id="UP000023152">
    <property type="component" value="Unassembled WGS sequence"/>
</dbReference>
<keyword evidence="2" id="KW-1185">Reference proteome</keyword>
<name>X6NZA5_RETFI</name>
<reference evidence="1 2" key="1">
    <citation type="journal article" date="2013" name="Curr. Biol.">
        <title>The Genome of the Foraminiferan Reticulomyxa filosa.</title>
        <authorList>
            <person name="Glockner G."/>
            <person name="Hulsmann N."/>
            <person name="Schleicher M."/>
            <person name="Noegel A.A."/>
            <person name="Eichinger L."/>
            <person name="Gallinger C."/>
            <person name="Pawlowski J."/>
            <person name="Sierra R."/>
            <person name="Euteneuer U."/>
            <person name="Pillet L."/>
            <person name="Moustafa A."/>
            <person name="Platzer M."/>
            <person name="Groth M."/>
            <person name="Szafranski K."/>
            <person name="Schliwa M."/>
        </authorList>
    </citation>
    <scope>NUCLEOTIDE SEQUENCE [LARGE SCALE GENOMIC DNA]</scope>
</reference>